<keyword evidence="5" id="KW-1185">Reference proteome</keyword>
<dbReference type="EMBL" id="JALHLF010000002">
    <property type="protein sequence ID" value="MCJ2181370.1"/>
    <property type="molecule type" value="Genomic_DNA"/>
</dbReference>
<organism evidence="4 5">
    <name type="scientific">Novosphingobium organovorum</name>
    <dbReference type="NCBI Taxonomy" id="2930092"/>
    <lineage>
        <taxon>Bacteria</taxon>
        <taxon>Pseudomonadati</taxon>
        <taxon>Pseudomonadota</taxon>
        <taxon>Alphaproteobacteria</taxon>
        <taxon>Sphingomonadales</taxon>
        <taxon>Sphingomonadaceae</taxon>
        <taxon>Novosphingobium</taxon>
    </lineage>
</organism>
<feature type="chain" id="PRO_5046348888" evidence="2">
    <location>
        <begin position="25"/>
        <end position="157"/>
    </location>
</feature>
<feature type="domain" description="Outer membrane protein beta-barrel" evidence="3">
    <location>
        <begin position="11"/>
        <end position="157"/>
    </location>
</feature>
<dbReference type="Proteomes" id="UP001162881">
    <property type="component" value="Unassembled WGS sequence"/>
</dbReference>
<evidence type="ECO:0000313" key="5">
    <source>
        <dbReference type="Proteomes" id="UP001162881"/>
    </source>
</evidence>
<evidence type="ECO:0000256" key="1">
    <source>
        <dbReference type="ARBA" id="ARBA00022729"/>
    </source>
</evidence>
<dbReference type="RefSeq" id="WP_244016485.1">
    <property type="nucleotide sequence ID" value="NZ_JALHLF010000002.1"/>
</dbReference>
<gene>
    <name evidence="4" type="ORF">MTR62_01415</name>
</gene>
<proteinExistence type="predicted"/>
<evidence type="ECO:0000259" key="3">
    <source>
        <dbReference type="Pfam" id="PF13505"/>
    </source>
</evidence>
<dbReference type="InterPro" id="IPR027385">
    <property type="entry name" value="Beta-barrel_OMP"/>
</dbReference>
<reference evidence="4" key="1">
    <citation type="submission" date="2022-03" db="EMBL/GenBank/DDBJ databases">
        <title>Identification of a novel bacterium isolated from mangrove sediments.</title>
        <authorList>
            <person name="Pan X."/>
        </authorList>
    </citation>
    <scope>NUCLEOTIDE SEQUENCE</scope>
    <source>
        <strain evidence="4">B1949</strain>
    </source>
</reference>
<comment type="caution">
    <text evidence="4">The sequence shown here is derived from an EMBL/GenBank/DDBJ whole genome shotgun (WGS) entry which is preliminary data.</text>
</comment>
<keyword evidence="1 2" id="KW-0732">Signal</keyword>
<accession>A0ABT0B8G6</accession>
<sequence length="157" mass="16364">MRIALVSLAAAASVAAAVATPAMADEARIEARTGLAWDSHGSKATAGVAAGYDYDLGSKFFVGVEGSADKLLTDDTRVTWGVGGRAGVKVTPTTKLYASSKWQSKTCRYCNSAVGVGGGIQQDLNNRYYVKAEYQHELIGDNTPDADVGLVGVGVKF</sequence>
<name>A0ABT0B8G6_9SPHN</name>
<evidence type="ECO:0000313" key="4">
    <source>
        <dbReference type="EMBL" id="MCJ2181370.1"/>
    </source>
</evidence>
<evidence type="ECO:0000256" key="2">
    <source>
        <dbReference type="SAM" id="SignalP"/>
    </source>
</evidence>
<dbReference type="SUPFAM" id="SSF56925">
    <property type="entry name" value="OMPA-like"/>
    <property type="match status" value="1"/>
</dbReference>
<protein>
    <submittedName>
        <fullName evidence="4">Porin family protein</fullName>
    </submittedName>
</protein>
<dbReference type="Pfam" id="PF13505">
    <property type="entry name" value="OMP_b-brl"/>
    <property type="match status" value="1"/>
</dbReference>
<feature type="signal peptide" evidence="2">
    <location>
        <begin position="1"/>
        <end position="24"/>
    </location>
</feature>
<dbReference type="InterPro" id="IPR011250">
    <property type="entry name" value="OMP/PagP_B-barrel"/>
</dbReference>